<feature type="domain" description="RING-type" evidence="3">
    <location>
        <begin position="211"/>
        <end position="248"/>
    </location>
</feature>
<organism evidence="4">
    <name type="scientific">Hyperionvirus sp</name>
    <dbReference type="NCBI Taxonomy" id="2487770"/>
    <lineage>
        <taxon>Viruses</taxon>
        <taxon>Varidnaviria</taxon>
        <taxon>Bamfordvirae</taxon>
        <taxon>Nucleocytoviricota</taxon>
        <taxon>Megaviricetes</taxon>
        <taxon>Imitervirales</taxon>
        <taxon>Mimiviridae</taxon>
        <taxon>Klosneuvirinae</taxon>
    </lineage>
</organism>
<keyword evidence="2" id="KW-0812">Transmembrane</keyword>
<feature type="transmembrane region" description="Helical" evidence="2">
    <location>
        <begin position="21"/>
        <end position="44"/>
    </location>
</feature>
<dbReference type="InterPro" id="IPR001841">
    <property type="entry name" value="Znf_RING"/>
</dbReference>
<gene>
    <name evidence="4" type="ORF">Hyperionvirus2_173</name>
</gene>
<evidence type="ECO:0000259" key="3">
    <source>
        <dbReference type="PROSITE" id="PS50089"/>
    </source>
</evidence>
<keyword evidence="2" id="KW-1133">Transmembrane helix</keyword>
<name>A0A3G5A6D1_9VIRU</name>
<reference evidence="4" key="1">
    <citation type="submission" date="2018-10" db="EMBL/GenBank/DDBJ databases">
        <title>Hidden diversity of soil giant viruses.</title>
        <authorList>
            <person name="Schulz F."/>
            <person name="Alteio L."/>
            <person name="Goudeau D."/>
            <person name="Ryan E.M."/>
            <person name="Malmstrom R.R."/>
            <person name="Blanchard J."/>
            <person name="Woyke T."/>
        </authorList>
    </citation>
    <scope>NUCLEOTIDE SEQUENCE</scope>
    <source>
        <strain evidence="4">HYV1</strain>
    </source>
</reference>
<dbReference type="SUPFAM" id="SSF57850">
    <property type="entry name" value="RING/U-box"/>
    <property type="match status" value="1"/>
</dbReference>
<evidence type="ECO:0000313" key="4">
    <source>
        <dbReference type="EMBL" id="AYV82805.1"/>
    </source>
</evidence>
<accession>A0A3G5A6D1</accession>
<keyword evidence="1" id="KW-0863">Zinc-finger</keyword>
<keyword evidence="1" id="KW-0862">Zinc</keyword>
<protein>
    <recommendedName>
        <fullName evidence="3">RING-type domain-containing protein</fullName>
    </recommendedName>
</protein>
<keyword evidence="1" id="KW-0479">Metal-binding</keyword>
<keyword evidence="2" id="KW-0472">Membrane</keyword>
<dbReference type="CDD" id="cd16448">
    <property type="entry name" value="RING-H2"/>
    <property type="match status" value="1"/>
</dbReference>
<sequence>MITAWRFLFIKSNIIHRIMGKVHVVGIGMLLFNSLIEVILLGSYASKQNDLDQVYNTAVDGGQIFTVGFNGCMLTFSLILAIYLYNKHLGRFNFREGIGDYDDRHFMCSIILFVTIVLTVIFLLFSFGLHCGITGCFKIETPLYVMALVNMFVLSIGGGVAIVLGVLYAMWDFFCGNIWFHRKNRRIPNSGVTMSYEVVQKILGGEGLKECGVCQKMMTIDSDFALLVCGHYFHAGCSVDNKKCVVCEGLTSVCEGK</sequence>
<evidence type="ECO:0000256" key="1">
    <source>
        <dbReference type="PROSITE-ProRule" id="PRU00175"/>
    </source>
</evidence>
<feature type="transmembrane region" description="Helical" evidence="2">
    <location>
        <begin position="147"/>
        <end position="180"/>
    </location>
</feature>
<dbReference type="GO" id="GO:0008270">
    <property type="term" value="F:zinc ion binding"/>
    <property type="evidence" value="ECO:0007669"/>
    <property type="project" value="UniProtKB-KW"/>
</dbReference>
<feature type="transmembrane region" description="Helical" evidence="2">
    <location>
        <begin position="106"/>
        <end position="127"/>
    </location>
</feature>
<dbReference type="EMBL" id="MK072384">
    <property type="protein sequence ID" value="AYV82805.1"/>
    <property type="molecule type" value="Genomic_DNA"/>
</dbReference>
<proteinExistence type="predicted"/>
<feature type="transmembrane region" description="Helical" evidence="2">
    <location>
        <begin position="64"/>
        <end position="85"/>
    </location>
</feature>
<dbReference type="PROSITE" id="PS50089">
    <property type="entry name" value="ZF_RING_2"/>
    <property type="match status" value="1"/>
</dbReference>
<evidence type="ECO:0000256" key="2">
    <source>
        <dbReference type="SAM" id="Phobius"/>
    </source>
</evidence>